<keyword evidence="2" id="KW-0575">Peroxidase</keyword>
<reference evidence="2 3" key="1">
    <citation type="submission" date="2014-07" db="EMBL/GenBank/DDBJ databases">
        <title>Comparative genomic insights into amoeba endosymbionts belonging to the families of Holosporaceae and Candidatus Midichloriaceae within Rickettsiales.</title>
        <authorList>
            <person name="Wang Z."/>
            <person name="Wu M."/>
        </authorList>
    </citation>
    <scope>NUCLEOTIDE SEQUENCE [LARGE SCALE GENOMIC DNA]</scope>
    <source>
        <strain evidence="2">PRA3</strain>
    </source>
</reference>
<evidence type="ECO:0000313" key="2">
    <source>
        <dbReference type="EMBL" id="AIK97173.1"/>
    </source>
</evidence>
<keyword evidence="2" id="KW-0560">Oxidoreductase</keyword>
<keyword evidence="3" id="KW-1185">Reference proteome</keyword>
<accession>A0A077AZM7</accession>
<dbReference type="Gene3D" id="1.20.1290.10">
    <property type="entry name" value="AhpD-like"/>
    <property type="match status" value="1"/>
</dbReference>
<dbReference type="PANTHER" id="PTHR33930:SF2">
    <property type="entry name" value="BLR3452 PROTEIN"/>
    <property type="match status" value="1"/>
</dbReference>
<dbReference type="EMBL" id="CP008941">
    <property type="protein sequence ID" value="AIK97173.1"/>
    <property type="molecule type" value="Genomic_DNA"/>
</dbReference>
<protein>
    <submittedName>
        <fullName evidence="2">Alkylhydroperoxidase</fullName>
    </submittedName>
</protein>
<name>A0A077AZM7_9PROT</name>
<proteinExistence type="predicted"/>
<dbReference type="GO" id="GO:0051920">
    <property type="term" value="F:peroxiredoxin activity"/>
    <property type="evidence" value="ECO:0007669"/>
    <property type="project" value="InterPro"/>
</dbReference>
<dbReference type="NCBIfam" id="TIGR00778">
    <property type="entry name" value="ahpD_dom"/>
    <property type="match status" value="1"/>
</dbReference>
<evidence type="ECO:0000259" key="1">
    <source>
        <dbReference type="Pfam" id="PF02627"/>
    </source>
</evidence>
<dbReference type="InterPro" id="IPR004675">
    <property type="entry name" value="AhpD_core"/>
</dbReference>
<dbReference type="Proteomes" id="UP000028926">
    <property type="component" value="Chromosome"/>
</dbReference>
<dbReference type="SUPFAM" id="SSF69118">
    <property type="entry name" value="AhpD-like"/>
    <property type="match status" value="1"/>
</dbReference>
<dbReference type="STRING" id="91604.ID47_11190"/>
<dbReference type="AlphaFoldDB" id="A0A077AZM7"/>
<dbReference type="PANTHER" id="PTHR33930">
    <property type="entry name" value="ALKYL HYDROPEROXIDE REDUCTASE AHPD"/>
    <property type="match status" value="1"/>
</dbReference>
<dbReference type="eggNOG" id="COG0599">
    <property type="taxonomic scope" value="Bacteria"/>
</dbReference>
<dbReference type="KEGG" id="paca:ID47_11190"/>
<dbReference type="InterPro" id="IPR029032">
    <property type="entry name" value="AhpD-like"/>
</dbReference>
<dbReference type="Pfam" id="PF02627">
    <property type="entry name" value="CMD"/>
    <property type="match status" value="1"/>
</dbReference>
<dbReference type="RefSeq" id="WP_038466373.1">
    <property type="nucleotide sequence ID" value="NZ_CP008941.1"/>
</dbReference>
<sequence length="120" mass="12768">MQKDYLAITQGLSTNLKTLRADITDTMQGFSALAQAATKDGVLDKKTKELIALALGVAARCDGCLGFHAEALVKLGATKEEVEEMLSMTIYMGGGPSLMYAADALAAFEQFQAHHQGKIS</sequence>
<gene>
    <name evidence="2" type="ORF">ID47_11190</name>
</gene>
<dbReference type="HOGENOM" id="CLU_137228_2_0_5"/>
<dbReference type="OrthoDB" id="1683318at2"/>
<organism evidence="2 3">
    <name type="scientific">Candidatus Odyssella acanthamoebae</name>
    <dbReference type="NCBI Taxonomy" id="91604"/>
    <lineage>
        <taxon>Bacteria</taxon>
        <taxon>Pseudomonadati</taxon>
        <taxon>Pseudomonadota</taxon>
        <taxon>Alphaproteobacteria</taxon>
        <taxon>Holosporales</taxon>
        <taxon>Candidatus Paracaedibacteraceae</taxon>
        <taxon>Candidatus Odyssella</taxon>
    </lineage>
</organism>
<dbReference type="InterPro" id="IPR003779">
    <property type="entry name" value="CMD-like"/>
</dbReference>
<evidence type="ECO:0000313" key="3">
    <source>
        <dbReference type="Proteomes" id="UP000028926"/>
    </source>
</evidence>
<feature type="domain" description="Carboxymuconolactone decarboxylase-like" evidence="1">
    <location>
        <begin position="25"/>
        <end position="106"/>
    </location>
</feature>